<dbReference type="HOGENOM" id="CLU_2562978_0_0_1"/>
<organism evidence="1">
    <name type="scientific">Glycine max</name>
    <name type="common">Soybean</name>
    <name type="synonym">Glycine hispida</name>
    <dbReference type="NCBI Taxonomy" id="3847"/>
    <lineage>
        <taxon>Eukaryota</taxon>
        <taxon>Viridiplantae</taxon>
        <taxon>Streptophyta</taxon>
        <taxon>Embryophyta</taxon>
        <taxon>Tracheophyta</taxon>
        <taxon>Spermatophyta</taxon>
        <taxon>Magnoliopsida</taxon>
        <taxon>eudicotyledons</taxon>
        <taxon>Gunneridae</taxon>
        <taxon>Pentapetalae</taxon>
        <taxon>rosids</taxon>
        <taxon>fabids</taxon>
        <taxon>Fabales</taxon>
        <taxon>Fabaceae</taxon>
        <taxon>Papilionoideae</taxon>
        <taxon>50 kb inversion clade</taxon>
        <taxon>NPAAA clade</taxon>
        <taxon>indigoferoid/millettioid clade</taxon>
        <taxon>Phaseoleae</taxon>
        <taxon>Glycine</taxon>
        <taxon>Glycine subgen. Soja</taxon>
    </lineage>
</organism>
<dbReference type="InterPro" id="IPR011009">
    <property type="entry name" value="Kinase-like_dom_sf"/>
</dbReference>
<evidence type="ECO:0008006" key="4">
    <source>
        <dbReference type="Google" id="ProtNLM"/>
    </source>
</evidence>
<reference evidence="2" key="2">
    <citation type="submission" date="2018-02" db="UniProtKB">
        <authorList>
            <consortium name="EnsemblPlants"/>
        </authorList>
    </citation>
    <scope>IDENTIFICATION</scope>
    <source>
        <strain evidence="2">Williams 82</strain>
    </source>
</reference>
<dbReference type="InParanoid" id="K7L1S7"/>
<keyword evidence="3" id="KW-1185">Reference proteome</keyword>
<dbReference type="SUPFAM" id="SSF56112">
    <property type="entry name" value="Protein kinase-like (PK-like)"/>
    <property type="match status" value="1"/>
</dbReference>
<protein>
    <recommendedName>
        <fullName evidence="4">Protein kinase domain-containing protein</fullName>
    </recommendedName>
</protein>
<evidence type="ECO:0000313" key="2">
    <source>
        <dbReference type="EnsemblPlants" id="KRH49324"/>
    </source>
</evidence>
<dbReference type="Gene3D" id="1.10.510.10">
    <property type="entry name" value="Transferase(Phosphotransferase) domain 1"/>
    <property type="match status" value="1"/>
</dbReference>
<dbReference type="Proteomes" id="UP000008827">
    <property type="component" value="Chromosome 7"/>
</dbReference>
<dbReference type="AlphaFoldDB" id="K7L1S7"/>
<evidence type="ECO:0000313" key="3">
    <source>
        <dbReference type="Proteomes" id="UP000008827"/>
    </source>
</evidence>
<name>K7L1S7_SOYBN</name>
<gene>
    <name evidence="1" type="ORF">GLYMA_07G147900</name>
</gene>
<dbReference type="Gramene" id="KRH49324">
    <property type="protein sequence ID" value="KRH49324"/>
    <property type="gene ID" value="GLYMA_07G147900"/>
</dbReference>
<dbReference type="SMR" id="K7L1S7"/>
<evidence type="ECO:0000313" key="1">
    <source>
        <dbReference type="EMBL" id="KRH49324.1"/>
    </source>
</evidence>
<dbReference type="EnsemblPlants" id="KRH49324">
    <property type="protein sequence ID" value="KRH49324"/>
    <property type="gene ID" value="GLYMA_07G147900"/>
</dbReference>
<proteinExistence type="predicted"/>
<reference evidence="1 2" key="1">
    <citation type="journal article" date="2010" name="Nature">
        <title>Genome sequence of the palaeopolyploid soybean.</title>
        <authorList>
            <person name="Schmutz J."/>
            <person name="Cannon S.B."/>
            <person name="Schlueter J."/>
            <person name="Ma J."/>
            <person name="Mitros T."/>
            <person name="Nelson W."/>
            <person name="Hyten D.L."/>
            <person name="Song Q."/>
            <person name="Thelen J.J."/>
            <person name="Cheng J."/>
            <person name="Xu D."/>
            <person name="Hellsten U."/>
            <person name="May G.D."/>
            <person name="Yu Y."/>
            <person name="Sakurai T."/>
            <person name="Umezawa T."/>
            <person name="Bhattacharyya M.K."/>
            <person name="Sandhu D."/>
            <person name="Valliyodan B."/>
            <person name="Lindquist E."/>
            <person name="Peto M."/>
            <person name="Grant D."/>
            <person name="Shu S."/>
            <person name="Goodstein D."/>
            <person name="Barry K."/>
            <person name="Futrell-Griggs M."/>
            <person name="Abernathy B."/>
            <person name="Du J."/>
            <person name="Tian Z."/>
            <person name="Zhu L."/>
            <person name="Gill N."/>
            <person name="Joshi T."/>
            <person name="Libault M."/>
            <person name="Sethuraman A."/>
            <person name="Zhang X.-C."/>
            <person name="Shinozaki K."/>
            <person name="Nguyen H.T."/>
            <person name="Wing R.A."/>
            <person name="Cregan P."/>
            <person name="Specht J."/>
            <person name="Grimwood J."/>
            <person name="Rokhsar D."/>
            <person name="Stacey G."/>
            <person name="Shoemaker R.C."/>
            <person name="Jackson S.A."/>
        </authorList>
    </citation>
    <scope>NUCLEOTIDE SEQUENCE</scope>
    <source>
        <strain evidence="2">cv. Williams 82</strain>
        <tissue evidence="1">Callus</tissue>
    </source>
</reference>
<reference evidence="1" key="3">
    <citation type="submission" date="2018-07" db="EMBL/GenBank/DDBJ databases">
        <title>WGS assembly of Glycine max.</title>
        <authorList>
            <person name="Schmutz J."/>
            <person name="Cannon S."/>
            <person name="Schlueter J."/>
            <person name="Ma J."/>
            <person name="Mitros T."/>
            <person name="Nelson W."/>
            <person name="Hyten D."/>
            <person name="Song Q."/>
            <person name="Thelen J."/>
            <person name="Cheng J."/>
            <person name="Xu D."/>
            <person name="Hellsten U."/>
            <person name="May G."/>
            <person name="Yu Y."/>
            <person name="Sakurai T."/>
            <person name="Umezawa T."/>
            <person name="Bhattacharyya M."/>
            <person name="Sandhu D."/>
            <person name="Valliyodan B."/>
            <person name="Lindquist E."/>
            <person name="Peto M."/>
            <person name="Grant D."/>
            <person name="Shu S."/>
            <person name="Goodstein D."/>
            <person name="Barry K."/>
            <person name="Futrell-Griggs M."/>
            <person name="Abernathy B."/>
            <person name="Du J."/>
            <person name="Tian Z."/>
            <person name="Zhu L."/>
            <person name="Gill N."/>
            <person name="Joshi T."/>
            <person name="Libault M."/>
            <person name="Sethuraman A."/>
            <person name="Zhang X."/>
            <person name="Shinozaki K."/>
            <person name="Nguyen H."/>
            <person name="Wing R."/>
            <person name="Cregan P."/>
            <person name="Specht J."/>
            <person name="Grimwood J."/>
            <person name="Rokhsar D."/>
            <person name="Stacey G."/>
            <person name="Shoemaker R."/>
            <person name="Jackson S."/>
        </authorList>
    </citation>
    <scope>NUCLEOTIDE SEQUENCE</scope>
    <source>
        <tissue evidence="1">Callus</tissue>
    </source>
</reference>
<accession>K7L1S7</accession>
<sequence length="82" mass="9442">MGGQPLALEDSYSYGILLLEIFTGKRPTDEAFEALALPNHVMEIIDPLLLPKQEFDDRDEEFWAKEKAMLRENEPEVIECCK</sequence>
<dbReference type="PaxDb" id="3847-GLYMA07G17921.1"/>
<dbReference type="EMBL" id="CM000840">
    <property type="protein sequence ID" value="KRH49324.1"/>
    <property type="molecule type" value="Genomic_DNA"/>
</dbReference>